<evidence type="ECO:0000259" key="1">
    <source>
        <dbReference type="Pfam" id="PF01048"/>
    </source>
</evidence>
<organism evidence="2 3">
    <name type="scientific">Elysia chlorotica</name>
    <name type="common">Eastern emerald elysia</name>
    <name type="synonym">Sea slug</name>
    <dbReference type="NCBI Taxonomy" id="188477"/>
    <lineage>
        <taxon>Eukaryota</taxon>
        <taxon>Metazoa</taxon>
        <taxon>Spiralia</taxon>
        <taxon>Lophotrochozoa</taxon>
        <taxon>Mollusca</taxon>
        <taxon>Gastropoda</taxon>
        <taxon>Heterobranchia</taxon>
        <taxon>Euthyneura</taxon>
        <taxon>Panpulmonata</taxon>
        <taxon>Sacoglossa</taxon>
        <taxon>Placobranchoidea</taxon>
        <taxon>Plakobranchidae</taxon>
        <taxon>Elysia</taxon>
    </lineage>
</organism>
<dbReference type="Proteomes" id="UP000271974">
    <property type="component" value="Unassembled WGS sequence"/>
</dbReference>
<evidence type="ECO:0000313" key="2">
    <source>
        <dbReference type="EMBL" id="RUS70616.1"/>
    </source>
</evidence>
<keyword evidence="3" id="KW-1185">Reference proteome</keyword>
<dbReference type="PANTHER" id="PTHR43691">
    <property type="entry name" value="URIDINE PHOSPHORYLASE"/>
    <property type="match status" value="1"/>
</dbReference>
<dbReference type="Pfam" id="PF01048">
    <property type="entry name" value="PNP_UDP_1"/>
    <property type="match status" value="1"/>
</dbReference>
<reference evidence="2 3" key="1">
    <citation type="submission" date="2019-01" db="EMBL/GenBank/DDBJ databases">
        <title>A draft genome assembly of the solar-powered sea slug Elysia chlorotica.</title>
        <authorList>
            <person name="Cai H."/>
            <person name="Li Q."/>
            <person name="Fang X."/>
            <person name="Li J."/>
            <person name="Curtis N.E."/>
            <person name="Altenburger A."/>
            <person name="Shibata T."/>
            <person name="Feng M."/>
            <person name="Maeda T."/>
            <person name="Schwartz J.A."/>
            <person name="Shigenobu S."/>
            <person name="Lundholm N."/>
            <person name="Nishiyama T."/>
            <person name="Yang H."/>
            <person name="Hasebe M."/>
            <person name="Li S."/>
            <person name="Pierce S.K."/>
            <person name="Wang J."/>
        </authorList>
    </citation>
    <scope>NUCLEOTIDE SEQUENCE [LARGE SCALE GENOMIC DNA]</scope>
    <source>
        <strain evidence="2">EC2010</strain>
        <tissue evidence="2">Whole organism of an adult</tissue>
    </source>
</reference>
<dbReference type="InterPro" id="IPR035994">
    <property type="entry name" value="Nucleoside_phosphorylase_sf"/>
</dbReference>
<dbReference type="GO" id="GO:0006218">
    <property type="term" value="P:uridine catabolic process"/>
    <property type="evidence" value="ECO:0007669"/>
    <property type="project" value="TreeGrafter"/>
</dbReference>
<evidence type="ECO:0000313" key="3">
    <source>
        <dbReference type="Proteomes" id="UP000271974"/>
    </source>
</evidence>
<dbReference type="OrthoDB" id="204058at2759"/>
<sequence>MYFVFCVLPSQHGMGLPSVAIVLHEVFKLLQAAGCSDVTLIRVGTCGGIGDYCDLLLVSPCTAIVIFYFSPPAQSALGQPVELPIAVDQDLVRDICACASDTTDDFKVKVGKTYCAEDFYQGQGRLDGSFCDYSKEDQLRFFNKLQSLGVCNIEMESAAVLAMAHKVGVKAAVVCVVLVDRLKCDLPTLSVQEMKTVENFPLQLVIRYIKKQLQPDNS</sequence>
<accession>A0A433SN62</accession>
<dbReference type="SUPFAM" id="SSF53167">
    <property type="entry name" value="Purine and uridine phosphorylases"/>
    <property type="match status" value="1"/>
</dbReference>
<name>A0A433SN62_ELYCH</name>
<dbReference type="STRING" id="188477.A0A433SN62"/>
<comment type="caution">
    <text evidence="2">The sequence shown here is derived from an EMBL/GenBank/DDBJ whole genome shotgun (WGS) entry which is preliminary data.</text>
</comment>
<dbReference type="AlphaFoldDB" id="A0A433SN62"/>
<protein>
    <recommendedName>
        <fullName evidence="1">Nucleoside phosphorylase domain-containing protein</fullName>
    </recommendedName>
</protein>
<dbReference type="GO" id="GO:0005829">
    <property type="term" value="C:cytosol"/>
    <property type="evidence" value="ECO:0007669"/>
    <property type="project" value="TreeGrafter"/>
</dbReference>
<dbReference type="InterPro" id="IPR000845">
    <property type="entry name" value="Nucleoside_phosphorylase_d"/>
</dbReference>
<dbReference type="EMBL" id="RQTK01001368">
    <property type="protein sequence ID" value="RUS70616.1"/>
    <property type="molecule type" value="Genomic_DNA"/>
</dbReference>
<dbReference type="PANTHER" id="PTHR43691:SF11">
    <property type="entry name" value="FI09636P-RELATED"/>
    <property type="match status" value="1"/>
</dbReference>
<gene>
    <name evidence="2" type="ORF">EGW08_021620</name>
</gene>
<dbReference type="GO" id="GO:0004850">
    <property type="term" value="F:uridine phosphorylase activity"/>
    <property type="evidence" value="ECO:0007669"/>
    <property type="project" value="TreeGrafter"/>
</dbReference>
<proteinExistence type="predicted"/>
<dbReference type="Gene3D" id="3.40.50.1580">
    <property type="entry name" value="Nucleoside phosphorylase domain"/>
    <property type="match status" value="1"/>
</dbReference>
<feature type="domain" description="Nucleoside phosphorylase" evidence="1">
    <location>
        <begin position="10"/>
        <end position="184"/>
    </location>
</feature>